<dbReference type="CDD" id="cd07067">
    <property type="entry name" value="HP_PGM_like"/>
    <property type="match status" value="1"/>
</dbReference>
<dbReference type="InterPro" id="IPR029033">
    <property type="entry name" value="His_PPase_superfam"/>
</dbReference>
<evidence type="ECO:0000313" key="6">
    <source>
        <dbReference type="EMBL" id="MFD1695186.1"/>
    </source>
</evidence>
<keyword evidence="3" id="KW-0312">Gluconeogenesis</keyword>
<proteinExistence type="inferred from homology"/>
<dbReference type="EMBL" id="JBHUFA010000001">
    <property type="protein sequence ID" value="MFD1695186.1"/>
    <property type="molecule type" value="Genomic_DNA"/>
</dbReference>
<evidence type="ECO:0000256" key="3">
    <source>
        <dbReference type="ARBA" id="ARBA00022432"/>
    </source>
</evidence>
<dbReference type="Pfam" id="PF00300">
    <property type="entry name" value="His_Phos_1"/>
    <property type="match status" value="1"/>
</dbReference>
<sequence length="206" mass="23391">MTDTLTRIHDPRFLIFIRHGQTDWNREGRMQGQKDIPLNPVGQEQASGNGLRLAAYLAEAGLTAEVFDFVASPLGRTRETMERVRTGMGLDPAAYRTDDRLKELTFGAWEGFTLEELKVRDPQRVAERSRDKYGFVPPQGESYAMLRERVAGWLTEVHEPTICVAHGGVMRVLRGMLEELSPRHTAKLDVPQDRVFVWKDGAPSWI</sequence>
<dbReference type="SUPFAM" id="SSF53254">
    <property type="entry name" value="Phosphoglycerate mutase-like"/>
    <property type="match status" value="1"/>
</dbReference>
<evidence type="ECO:0000256" key="2">
    <source>
        <dbReference type="ARBA" id="ARBA00012028"/>
    </source>
</evidence>
<dbReference type="InterPro" id="IPR005952">
    <property type="entry name" value="Phosphogly_mut1"/>
</dbReference>
<dbReference type="RefSeq" id="WP_149891050.1">
    <property type="nucleotide sequence ID" value="NZ_JBHUFA010000001.1"/>
</dbReference>
<dbReference type="SMART" id="SM00855">
    <property type="entry name" value="PGAM"/>
    <property type="match status" value="1"/>
</dbReference>
<dbReference type="PIRSF" id="PIRSF000709">
    <property type="entry name" value="6PFK_2-Ptase"/>
    <property type="match status" value="1"/>
</dbReference>
<evidence type="ECO:0000256" key="5">
    <source>
        <dbReference type="ARBA" id="ARBA00023235"/>
    </source>
</evidence>
<evidence type="ECO:0000256" key="1">
    <source>
        <dbReference type="ARBA" id="ARBA00006717"/>
    </source>
</evidence>
<keyword evidence="4" id="KW-0324">Glycolysis</keyword>
<comment type="caution">
    <text evidence="6">The sequence shown here is derived from an EMBL/GenBank/DDBJ whole genome shotgun (WGS) entry which is preliminary data.</text>
</comment>
<dbReference type="Gene3D" id="3.40.50.1240">
    <property type="entry name" value="Phosphoglycerate mutase-like"/>
    <property type="match status" value="1"/>
</dbReference>
<dbReference type="InterPro" id="IPR013078">
    <property type="entry name" value="His_Pase_superF_clade-1"/>
</dbReference>
<keyword evidence="7" id="KW-1185">Reference proteome</keyword>
<dbReference type="EC" id="5.4.2.11" evidence="2"/>
<comment type="similarity">
    <text evidence="1">Belongs to the phosphoglycerate mutase family. BPG-dependent PGAM subfamily.</text>
</comment>
<protein>
    <recommendedName>
        <fullName evidence="2">phosphoglycerate mutase (2,3-diphosphoglycerate-dependent)</fullName>
        <ecNumber evidence="2">5.4.2.11</ecNumber>
    </recommendedName>
</protein>
<gene>
    <name evidence="6" type="ORF">ACFSC7_06635</name>
</gene>
<reference evidence="7" key="1">
    <citation type="journal article" date="2019" name="Int. J. Syst. Evol. Microbiol.">
        <title>The Global Catalogue of Microorganisms (GCM) 10K type strain sequencing project: providing services to taxonomists for standard genome sequencing and annotation.</title>
        <authorList>
            <consortium name="The Broad Institute Genomics Platform"/>
            <consortium name="The Broad Institute Genome Sequencing Center for Infectious Disease"/>
            <person name="Wu L."/>
            <person name="Ma J."/>
        </authorList>
    </citation>
    <scope>NUCLEOTIDE SEQUENCE [LARGE SCALE GENOMIC DNA]</scope>
    <source>
        <strain evidence="7">JCM 3369</strain>
    </source>
</reference>
<name>A0ABW4JUG4_9HYPH</name>
<dbReference type="PANTHER" id="PTHR11931">
    <property type="entry name" value="PHOSPHOGLYCERATE MUTASE"/>
    <property type="match status" value="1"/>
</dbReference>
<keyword evidence="5" id="KW-0413">Isomerase</keyword>
<dbReference type="Proteomes" id="UP001597327">
    <property type="component" value="Unassembled WGS sequence"/>
</dbReference>
<evidence type="ECO:0000313" key="7">
    <source>
        <dbReference type="Proteomes" id="UP001597327"/>
    </source>
</evidence>
<evidence type="ECO:0000256" key="4">
    <source>
        <dbReference type="ARBA" id="ARBA00023152"/>
    </source>
</evidence>
<organism evidence="6 7">
    <name type="scientific">Roseibium aestuarii</name>
    <dbReference type="NCBI Taxonomy" id="2600299"/>
    <lineage>
        <taxon>Bacteria</taxon>
        <taxon>Pseudomonadati</taxon>
        <taxon>Pseudomonadota</taxon>
        <taxon>Alphaproteobacteria</taxon>
        <taxon>Hyphomicrobiales</taxon>
        <taxon>Stappiaceae</taxon>
        <taxon>Roseibium</taxon>
    </lineage>
</organism>
<accession>A0ABW4JUG4</accession>